<reference evidence="2" key="1">
    <citation type="submission" date="2015-03" db="EMBL/GenBank/DDBJ databases">
        <authorList>
            <consortium name="Pathogen Informatics"/>
        </authorList>
    </citation>
    <scope>NUCLEOTIDE SEQUENCE [LARGE SCALE GENOMIC DNA]</scope>
    <source>
        <strain evidence="2">IP27925</strain>
    </source>
</reference>
<organism evidence="1 2">
    <name type="scientific">Yersinia aleksiciae</name>
    <dbReference type="NCBI Taxonomy" id="263819"/>
    <lineage>
        <taxon>Bacteria</taxon>
        <taxon>Pseudomonadati</taxon>
        <taxon>Pseudomonadota</taxon>
        <taxon>Gammaproteobacteria</taxon>
        <taxon>Enterobacterales</taxon>
        <taxon>Yersiniaceae</taxon>
        <taxon>Yersinia</taxon>
    </lineage>
</organism>
<evidence type="ECO:0000313" key="2">
    <source>
        <dbReference type="Proteomes" id="UP000040088"/>
    </source>
</evidence>
<accession>A0A0T9T520</accession>
<protein>
    <submittedName>
        <fullName evidence="1">Chromosome segregation ATPase</fullName>
    </submittedName>
</protein>
<sequence>MIENNPIQYMLVDLQGRYNMLMSDFDKLKFFQKQIEVLRERATNDIGAREVLCRLDSVFPNGLAGEKYKMMACISQMKIQFKQLEAQLRNINSDQGVM</sequence>
<dbReference type="AlphaFoldDB" id="A0A0T9T520"/>
<name>A0A0T9T520_YERAE</name>
<proteinExistence type="predicted"/>
<gene>
    <name evidence="1" type="ORF">ERS008460_00404</name>
</gene>
<dbReference type="RefSeq" id="WP_050124924.1">
    <property type="nucleotide sequence ID" value="NZ_CQEM01000001.1"/>
</dbReference>
<dbReference type="Proteomes" id="UP000040088">
    <property type="component" value="Unassembled WGS sequence"/>
</dbReference>
<dbReference type="EMBL" id="CQEM01000001">
    <property type="protein sequence ID" value="CNK62201.1"/>
    <property type="molecule type" value="Genomic_DNA"/>
</dbReference>
<evidence type="ECO:0000313" key="1">
    <source>
        <dbReference type="EMBL" id="CNK62201.1"/>
    </source>
</evidence>